<dbReference type="SUPFAM" id="SSF48371">
    <property type="entry name" value="ARM repeat"/>
    <property type="match status" value="1"/>
</dbReference>
<dbReference type="STRING" id="56857.A0A200R3E8"/>
<dbReference type="PANTHER" id="PTHR20938:SF0">
    <property type="entry name" value="INTEGRATOR COMPLEX SUBUNIT 4"/>
    <property type="match status" value="1"/>
</dbReference>
<comment type="caution">
    <text evidence="4">The sequence shown here is derived from an EMBL/GenBank/DDBJ whole genome shotgun (WGS) entry which is preliminary data.</text>
</comment>
<dbReference type="InParanoid" id="A0A200R3E8"/>
<dbReference type="GO" id="GO:0005768">
    <property type="term" value="C:endosome"/>
    <property type="evidence" value="ECO:0007669"/>
    <property type="project" value="TreeGrafter"/>
</dbReference>
<dbReference type="Pfam" id="PF25458">
    <property type="entry name" value="INTS4_C"/>
    <property type="match status" value="1"/>
</dbReference>
<evidence type="ECO:0000259" key="3">
    <source>
        <dbReference type="Pfam" id="PF25458"/>
    </source>
</evidence>
<dbReference type="OrthoDB" id="18190at2759"/>
<keyword evidence="5" id="KW-1185">Reference proteome</keyword>
<evidence type="ECO:0000313" key="5">
    <source>
        <dbReference type="Proteomes" id="UP000195402"/>
    </source>
</evidence>
<dbReference type="AlphaFoldDB" id="A0A200R3E8"/>
<dbReference type="GO" id="GO:0010496">
    <property type="term" value="P:intercellular transport"/>
    <property type="evidence" value="ECO:0007669"/>
    <property type="project" value="TreeGrafter"/>
</dbReference>
<comment type="subcellular location">
    <subcellularLocation>
        <location evidence="1">Nucleus</location>
    </subcellularLocation>
</comment>
<evidence type="ECO:0000313" key="4">
    <source>
        <dbReference type="EMBL" id="OVA17210.1"/>
    </source>
</evidence>
<feature type="domain" description="Integrator complex subunit 4/Protein SIEL C-terminal Ig-like" evidence="3">
    <location>
        <begin position="839"/>
        <end position="920"/>
    </location>
</feature>
<reference evidence="4 5" key="1">
    <citation type="journal article" date="2017" name="Mol. Plant">
        <title>The Genome of Medicinal Plant Macleaya cordata Provides New Insights into Benzylisoquinoline Alkaloids Metabolism.</title>
        <authorList>
            <person name="Liu X."/>
            <person name="Liu Y."/>
            <person name="Huang P."/>
            <person name="Ma Y."/>
            <person name="Qing Z."/>
            <person name="Tang Q."/>
            <person name="Cao H."/>
            <person name="Cheng P."/>
            <person name="Zheng Y."/>
            <person name="Yuan Z."/>
            <person name="Zhou Y."/>
            <person name="Liu J."/>
            <person name="Tang Z."/>
            <person name="Zhuo Y."/>
            <person name="Zhang Y."/>
            <person name="Yu L."/>
            <person name="Huang J."/>
            <person name="Yang P."/>
            <person name="Peng Q."/>
            <person name="Zhang J."/>
            <person name="Jiang W."/>
            <person name="Zhang Z."/>
            <person name="Lin K."/>
            <person name="Ro D.K."/>
            <person name="Chen X."/>
            <person name="Xiong X."/>
            <person name="Shang Y."/>
            <person name="Huang S."/>
            <person name="Zeng J."/>
        </authorList>
    </citation>
    <scope>NUCLEOTIDE SEQUENCE [LARGE SCALE GENOMIC DNA]</scope>
    <source>
        <strain evidence="5">cv. BLH2017</strain>
        <tissue evidence="4">Root</tissue>
    </source>
</reference>
<dbReference type="GO" id="GO:0005634">
    <property type="term" value="C:nucleus"/>
    <property type="evidence" value="ECO:0007669"/>
    <property type="project" value="UniProtKB-SubCell"/>
</dbReference>
<dbReference type="OMA" id="SMARDMS"/>
<proteinExistence type="predicted"/>
<dbReference type="InterPro" id="IPR057412">
    <property type="entry name" value="INTS4_C"/>
</dbReference>
<accession>A0A200R3E8</accession>
<evidence type="ECO:0000256" key="2">
    <source>
        <dbReference type="ARBA" id="ARBA00023242"/>
    </source>
</evidence>
<name>A0A200R3E8_MACCD</name>
<dbReference type="InterPro" id="IPR011989">
    <property type="entry name" value="ARM-like"/>
</dbReference>
<keyword evidence="2" id="KW-0539">Nucleus</keyword>
<dbReference type="FunCoup" id="A0A200R3E8">
    <property type="interactions" value="316"/>
</dbReference>
<protein>
    <recommendedName>
        <fullName evidence="3">Integrator complex subunit 4/Protein SIEL C-terminal Ig-like domain-containing protein</fullName>
    </recommendedName>
</protein>
<dbReference type="Gene3D" id="1.25.10.10">
    <property type="entry name" value="Leucine-rich Repeat Variant"/>
    <property type="match status" value="1"/>
</dbReference>
<gene>
    <name evidence="4" type="ORF">BVC80_1837g4</name>
</gene>
<organism evidence="4 5">
    <name type="scientific">Macleaya cordata</name>
    <name type="common">Five-seeded plume-poppy</name>
    <name type="synonym">Bocconia cordata</name>
    <dbReference type="NCBI Taxonomy" id="56857"/>
    <lineage>
        <taxon>Eukaryota</taxon>
        <taxon>Viridiplantae</taxon>
        <taxon>Streptophyta</taxon>
        <taxon>Embryophyta</taxon>
        <taxon>Tracheophyta</taxon>
        <taxon>Spermatophyta</taxon>
        <taxon>Magnoliopsida</taxon>
        <taxon>Ranunculales</taxon>
        <taxon>Papaveraceae</taxon>
        <taxon>Papaveroideae</taxon>
        <taxon>Macleaya</taxon>
    </lineage>
</organism>
<dbReference type="EMBL" id="MVGT01000438">
    <property type="protein sequence ID" value="OVA17210.1"/>
    <property type="molecule type" value="Genomic_DNA"/>
</dbReference>
<dbReference type="PANTHER" id="PTHR20938">
    <property type="entry name" value="INTEGRATOR COMPLEX SUBUNIT 4"/>
    <property type="match status" value="1"/>
</dbReference>
<dbReference type="InterPro" id="IPR016024">
    <property type="entry name" value="ARM-type_fold"/>
</dbReference>
<dbReference type="Proteomes" id="UP000195402">
    <property type="component" value="Unassembled WGS sequence"/>
</dbReference>
<evidence type="ECO:0000256" key="1">
    <source>
        <dbReference type="ARBA" id="ARBA00004123"/>
    </source>
</evidence>
<sequence length="971" mass="109003">MEQHVWGKAEHNLTIFTSTVESPDNRHFPCLQSLASIRALIINPSTSENTISLVFETLARSLKQDKKYHLLHHVLNLLSDLAVQHRHLSHVIIDTIRSYALASDDSRLTVQSLAVLLTIADNNQSSAIAELNEDFVLSLCFSSSVSVRSWILFNAFRFQIRPSLLGTVFFRFTKDPYPYVRRAALDGLVGLSKSADIESRGLIEECYDRALDLLLDTNACVRSAAIHVVSEWGQKLAVSDLEVGDRDWFDAVFVQLCTMVRDMSMEVRNEAYLALGKIKLVSEDILLQTQSKKILGITKERKLPGRCTTKKFDLPASNAAGAFVHGLEDEFYEVRRSACNSMGMLISFSVQFANDALNLLMDMLNDDSMVVRLQTLGTMYHMVTCDRLKVQETHMHMFLGTLVDANPLIRSAARNVLRLVKLPIMEIFKSSIDGLLTNLETYPEDEADIFSVLFNMGRNHGKFAVSYVKEMSQEIEPSCEGELSFDNARVAAILVLAISAPLMHKRDLCTIPTRVFSYAVPFLGRISHSIGDVVTQDTLLAYLSQCSRFSPSPDAESSIEDNLFLPVAGGKLPIHNIDEIINQVRPLWQISYGTSEMHFQNNLLNLSQTTSAQVHQRNMTSMHVEAEKSLNIILTAVAETWPFIKSGFTDEVRKTLRSCKEELATVAVDSHGSIGLLAFASQYIWVIQLLAEIWIHFLPLRKFHANRTGMLDLLLEKLDTSLRKLRHGYSGLSKEEELHILELILLACVLRLSKMEICCNHNTLKRLRSTISHVELLYEGESIKPSAFVGELKKSMSEWGSSDDDDALYHQFPFKKLLEFFSLKQVVFGGRIKHIKAELEVPGNNSENPLPFISGLPAGILFQMTLFNISSKDRLWLKMVVEEHCQFLFLGLNQIGGYDEIKNVTLSVPFYRTPKAASFSLRACIGKECPSEDVGHLVKGQGGPKGELTIISNEKETYMVAIKGTQIIGRS</sequence>